<keyword evidence="3" id="KW-1185">Reference proteome</keyword>
<evidence type="ECO:0000313" key="3">
    <source>
        <dbReference type="Proteomes" id="UP001501791"/>
    </source>
</evidence>
<dbReference type="InterPro" id="IPR001845">
    <property type="entry name" value="HTH_ArsR_DNA-bd_dom"/>
</dbReference>
<proteinExistence type="predicted"/>
<dbReference type="InterPro" id="IPR036388">
    <property type="entry name" value="WH-like_DNA-bd_sf"/>
</dbReference>
<evidence type="ECO:0000313" key="2">
    <source>
        <dbReference type="EMBL" id="GAA1555707.1"/>
    </source>
</evidence>
<dbReference type="Gene3D" id="1.10.10.10">
    <property type="entry name" value="Winged helix-like DNA-binding domain superfamily/Winged helix DNA-binding domain"/>
    <property type="match status" value="1"/>
</dbReference>
<dbReference type="InterPro" id="IPR036390">
    <property type="entry name" value="WH_DNA-bd_sf"/>
</dbReference>
<dbReference type="SMART" id="SM00418">
    <property type="entry name" value="HTH_ARSR"/>
    <property type="match status" value="1"/>
</dbReference>
<dbReference type="PROSITE" id="PS50987">
    <property type="entry name" value="HTH_ARSR_2"/>
    <property type="match status" value="1"/>
</dbReference>
<protein>
    <submittedName>
        <fullName evidence="2">Winged helix-turn-helix domain-containing protein</fullName>
    </submittedName>
</protein>
<dbReference type="InterPro" id="IPR011991">
    <property type="entry name" value="ArsR-like_HTH"/>
</dbReference>
<dbReference type="RefSeq" id="WP_346036849.1">
    <property type="nucleotide sequence ID" value="NZ_BAAALY010000016.1"/>
</dbReference>
<dbReference type="Proteomes" id="UP001501791">
    <property type="component" value="Unassembled WGS sequence"/>
</dbReference>
<sequence>MAADDLEPTRSSMDLGVVLAAVADPLRRQVVHELVLSEDGVERTCASFGLPVSKSTRSHHFRVLREAGLVKQVDHGNFSGVTLRRADIHSRFPGLLELISADLPTE</sequence>
<dbReference type="Pfam" id="PF12840">
    <property type="entry name" value="HTH_20"/>
    <property type="match status" value="1"/>
</dbReference>
<accession>A0ABN2CBD9</accession>
<dbReference type="CDD" id="cd00090">
    <property type="entry name" value="HTH_ARSR"/>
    <property type="match status" value="1"/>
</dbReference>
<feature type="domain" description="HTH arsR-type" evidence="1">
    <location>
        <begin position="7"/>
        <end position="103"/>
    </location>
</feature>
<reference evidence="2 3" key="1">
    <citation type="journal article" date="2019" name="Int. J. Syst. Evol. Microbiol.">
        <title>The Global Catalogue of Microorganisms (GCM) 10K type strain sequencing project: providing services to taxonomists for standard genome sequencing and annotation.</title>
        <authorList>
            <consortium name="The Broad Institute Genomics Platform"/>
            <consortium name="The Broad Institute Genome Sequencing Center for Infectious Disease"/>
            <person name="Wu L."/>
            <person name="Ma J."/>
        </authorList>
    </citation>
    <scope>NUCLEOTIDE SEQUENCE [LARGE SCALE GENOMIC DNA]</scope>
    <source>
        <strain evidence="2 3">JCM 13319</strain>
    </source>
</reference>
<dbReference type="PRINTS" id="PR00778">
    <property type="entry name" value="HTHARSR"/>
</dbReference>
<name>A0ABN2CBD9_9MICO</name>
<comment type="caution">
    <text evidence="2">The sequence shown here is derived from an EMBL/GenBank/DDBJ whole genome shotgun (WGS) entry which is preliminary data.</text>
</comment>
<evidence type="ECO:0000259" key="1">
    <source>
        <dbReference type="PROSITE" id="PS50987"/>
    </source>
</evidence>
<gene>
    <name evidence="2" type="ORF">GCM10009691_32510</name>
</gene>
<dbReference type="SUPFAM" id="SSF46785">
    <property type="entry name" value="Winged helix' DNA-binding domain"/>
    <property type="match status" value="1"/>
</dbReference>
<organism evidence="2 3">
    <name type="scientific">Brevibacterium picturae</name>
    <dbReference type="NCBI Taxonomy" id="260553"/>
    <lineage>
        <taxon>Bacteria</taxon>
        <taxon>Bacillati</taxon>
        <taxon>Actinomycetota</taxon>
        <taxon>Actinomycetes</taxon>
        <taxon>Micrococcales</taxon>
        <taxon>Brevibacteriaceae</taxon>
        <taxon>Brevibacterium</taxon>
    </lineage>
</organism>
<dbReference type="EMBL" id="BAAALY010000016">
    <property type="protein sequence ID" value="GAA1555707.1"/>
    <property type="molecule type" value="Genomic_DNA"/>
</dbReference>